<evidence type="ECO:0000259" key="1">
    <source>
        <dbReference type="Pfam" id="PF00085"/>
    </source>
</evidence>
<protein>
    <recommendedName>
        <fullName evidence="1">Thioredoxin domain-containing protein</fullName>
    </recommendedName>
</protein>
<dbReference type="Gene3D" id="3.40.30.10">
    <property type="entry name" value="Glutaredoxin"/>
    <property type="match status" value="1"/>
</dbReference>
<accession>A0A6C0JNR9</accession>
<dbReference type="InterPro" id="IPR036249">
    <property type="entry name" value="Thioredoxin-like_sf"/>
</dbReference>
<dbReference type="SUPFAM" id="SSF52833">
    <property type="entry name" value="Thioredoxin-like"/>
    <property type="match status" value="1"/>
</dbReference>
<feature type="domain" description="Thioredoxin" evidence="1">
    <location>
        <begin position="6"/>
        <end position="60"/>
    </location>
</feature>
<name>A0A6C0JNR9_9ZZZZ</name>
<dbReference type="CDD" id="cd02947">
    <property type="entry name" value="TRX_family"/>
    <property type="match status" value="1"/>
</dbReference>
<dbReference type="EMBL" id="MN740411">
    <property type="protein sequence ID" value="QHU05334.1"/>
    <property type="molecule type" value="Genomic_DNA"/>
</dbReference>
<proteinExistence type="predicted"/>
<sequence>MSAYVFSSPTCAPCKVLKPVIQDLKEEFPSLQWIDVNIKEDPQGFTQKYGVKQVPTVVVHSLKGVESHSGTTAMGYYRILRNATQQ</sequence>
<dbReference type="AlphaFoldDB" id="A0A6C0JNR9"/>
<dbReference type="Pfam" id="PF00085">
    <property type="entry name" value="Thioredoxin"/>
    <property type="match status" value="1"/>
</dbReference>
<reference evidence="2" key="1">
    <citation type="journal article" date="2020" name="Nature">
        <title>Giant virus diversity and host interactions through global metagenomics.</title>
        <authorList>
            <person name="Schulz F."/>
            <person name="Roux S."/>
            <person name="Paez-Espino D."/>
            <person name="Jungbluth S."/>
            <person name="Walsh D.A."/>
            <person name="Denef V.J."/>
            <person name="McMahon K.D."/>
            <person name="Konstantinidis K.T."/>
            <person name="Eloe-Fadrosh E.A."/>
            <person name="Kyrpides N.C."/>
            <person name="Woyke T."/>
        </authorList>
    </citation>
    <scope>NUCLEOTIDE SEQUENCE</scope>
    <source>
        <strain evidence="2">GVMAG-M-3300027734-16</strain>
    </source>
</reference>
<dbReference type="InterPro" id="IPR013766">
    <property type="entry name" value="Thioredoxin_domain"/>
</dbReference>
<organism evidence="2">
    <name type="scientific">viral metagenome</name>
    <dbReference type="NCBI Taxonomy" id="1070528"/>
    <lineage>
        <taxon>unclassified sequences</taxon>
        <taxon>metagenomes</taxon>
        <taxon>organismal metagenomes</taxon>
    </lineage>
</organism>
<evidence type="ECO:0000313" key="2">
    <source>
        <dbReference type="EMBL" id="QHU05334.1"/>
    </source>
</evidence>